<name>A0AAV7JAD5_COTGL</name>
<feature type="compositionally biased region" description="Polar residues" evidence="1">
    <location>
        <begin position="170"/>
        <end position="182"/>
    </location>
</feature>
<evidence type="ECO:0000313" key="2">
    <source>
        <dbReference type="EMBL" id="KAH0569037.1"/>
    </source>
</evidence>
<dbReference type="Proteomes" id="UP000826195">
    <property type="component" value="Unassembled WGS sequence"/>
</dbReference>
<accession>A0AAV7JAD5</accession>
<organism evidence="2 3">
    <name type="scientific">Cotesia glomerata</name>
    <name type="common">Lepidopteran parasitic wasp</name>
    <name type="synonym">Apanteles glomeratus</name>
    <dbReference type="NCBI Taxonomy" id="32391"/>
    <lineage>
        <taxon>Eukaryota</taxon>
        <taxon>Metazoa</taxon>
        <taxon>Ecdysozoa</taxon>
        <taxon>Arthropoda</taxon>
        <taxon>Hexapoda</taxon>
        <taxon>Insecta</taxon>
        <taxon>Pterygota</taxon>
        <taxon>Neoptera</taxon>
        <taxon>Endopterygota</taxon>
        <taxon>Hymenoptera</taxon>
        <taxon>Apocrita</taxon>
        <taxon>Ichneumonoidea</taxon>
        <taxon>Braconidae</taxon>
        <taxon>Microgastrinae</taxon>
        <taxon>Cotesia</taxon>
    </lineage>
</organism>
<gene>
    <name evidence="2" type="ORF">KQX54_021743</name>
</gene>
<sequence length="188" mass="20647">MPAGSRMPLAQALRRDYTASVLSWGSSQLNSEKAKGQRKHPPLDLRTSENSVWGVGCRAGCHQPGYRIQATGQKTGDRTADYYRDQRLEAREKRPFGFTRIPCTVTFSLAPCPSGVSCWRPRLPRRALDLCRSRDGCLFALARAYDTLAISLAQLAAPLLPRPPHGTRSDLYTSNISRNGSGSRAEGG</sequence>
<feature type="region of interest" description="Disordered" evidence="1">
    <location>
        <begin position="163"/>
        <end position="188"/>
    </location>
</feature>
<dbReference type="AlphaFoldDB" id="A0AAV7JAD5"/>
<keyword evidence="3" id="KW-1185">Reference proteome</keyword>
<dbReference type="EMBL" id="JAHXZJ010000001">
    <property type="protein sequence ID" value="KAH0569037.1"/>
    <property type="molecule type" value="Genomic_DNA"/>
</dbReference>
<evidence type="ECO:0000313" key="3">
    <source>
        <dbReference type="Proteomes" id="UP000826195"/>
    </source>
</evidence>
<evidence type="ECO:0000256" key="1">
    <source>
        <dbReference type="SAM" id="MobiDB-lite"/>
    </source>
</evidence>
<reference evidence="2 3" key="1">
    <citation type="journal article" date="2021" name="J. Hered.">
        <title>A chromosome-level genome assembly of the parasitoid wasp, Cotesia glomerata (Hymenoptera: Braconidae).</title>
        <authorList>
            <person name="Pinto B.J."/>
            <person name="Weis J.J."/>
            <person name="Gamble T."/>
            <person name="Ode P.J."/>
            <person name="Paul R."/>
            <person name="Zaspel J.M."/>
        </authorList>
    </citation>
    <scope>NUCLEOTIDE SEQUENCE [LARGE SCALE GENOMIC DNA]</scope>
    <source>
        <strain evidence="2">CgM1</strain>
    </source>
</reference>
<protein>
    <submittedName>
        <fullName evidence="2">Uncharacterized protein</fullName>
    </submittedName>
</protein>
<comment type="caution">
    <text evidence="2">The sequence shown here is derived from an EMBL/GenBank/DDBJ whole genome shotgun (WGS) entry which is preliminary data.</text>
</comment>
<proteinExistence type="predicted"/>